<dbReference type="InterPro" id="IPR006311">
    <property type="entry name" value="TAT_signal"/>
</dbReference>
<dbReference type="InterPro" id="IPR036942">
    <property type="entry name" value="Beta-barrel_TonB_sf"/>
</dbReference>
<evidence type="ECO:0000256" key="6">
    <source>
        <dbReference type="ARBA" id="ARBA00023004"/>
    </source>
</evidence>
<evidence type="ECO:0000256" key="3">
    <source>
        <dbReference type="ARBA" id="ARBA00022452"/>
    </source>
</evidence>
<dbReference type="Pfam" id="PF00593">
    <property type="entry name" value="TonB_dep_Rec_b-barrel"/>
    <property type="match status" value="1"/>
</dbReference>
<evidence type="ECO:0000256" key="11">
    <source>
        <dbReference type="PROSITE-ProRule" id="PRU01360"/>
    </source>
</evidence>
<feature type="domain" description="TonB-dependent receptor plug" evidence="15">
    <location>
        <begin position="58"/>
        <end position="166"/>
    </location>
</feature>
<dbReference type="SUPFAM" id="SSF56935">
    <property type="entry name" value="Porins"/>
    <property type="match status" value="1"/>
</dbReference>
<feature type="chain" id="PRO_5021484744" evidence="13">
    <location>
        <begin position="28"/>
        <end position="780"/>
    </location>
</feature>
<evidence type="ECO:0000256" key="13">
    <source>
        <dbReference type="SAM" id="SignalP"/>
    </source>
</evidence>
<keyword evidence="4" id="KW-0410">Iron transport</keyword>
<sequence>MTRLNSVRALLFAGAALAGSTALPATAQTAPAPAEPQADETASGEIVVTARRREETLLNVPIAVTAFSADRLEETGAVDLTDIQNVTPNTTLKTARGTNSTLAAFIRGVGQQDPVPGFEAGIGIYLDDVYLNRPQAAVLDIYDVERIEVLRGPQGTLYGRNTIGGAVKYVTKRLPDSPEATLKASYGSYNQADGIVSLSTPIGSLFKVGVAGARLTRDGFGRNTNLGIDNYNKNIWAGRGTIEFESPDSRMSLRLTGDYTEDKSNARNGSRLITSLLTNTPVQSNPFDTRAGLNTPKQNIQAGGLSMVATGELSDHLTIKSISAFRKDRSFTPIDFDALPAVDVDVPAVYRNEQTSQEFQLAYKSDKLNGLIGYYYLGAKASTGFDVLLSTTLANFDAYTAGDVRTETHSIFGDFTYDFTPKLSLSLGGRYTWDERRSFIFKASYFGVTSEFGGNPTIIGAPSTNFNGTAKFKRFTPRASLSFKPTADHLLYASYSEGFKGGGFDPRGSGTSAPDVNQDGVRSYQEIYNYLLFKPEVVKSYEIGWKGSVFDKRLTFALDGFYSNYSNVQVPGSVGCIIGGVQSFCGITTNAAKATIKGVELESNAVLTRDFAGVGSNVSLAGTLGYIDAKYDRFIGPTGTDVANVRVFQNTPDWTASGTLSTNIPAGPGRVNASTTLSYRSLTHQFETASPFLDQPGYALWDANLTYTFGKGRYTVGVHAKNITDKHYKTSGYQYINATLAGVPILNAAGRYTPTLGREGIATAFYGNPRQVFGTITARF</sequence>
<evidence type="ECO:0000259" key="15">
    <source>
        <dbReference type="Pfam" id="PF07715"/>
    </source>
</evidence>
<evidence type="ECO:0000256" key="1">
    <source>
        <dbReference type="ARBA" id="ARBA00004571"/>
    </source>
</evidence>
<dbReference type="PROSITE" id="PS52016">
    <property type="entry name" value="TONB_DEPENDENT_REC_3"/>
    <property type="match status" value="1"/>
</dbReference>
<dbReference type="InterPro" id="IPR012910">
    <property type="entry name" value="Plug_dom"/>
</dbReference>
<dbReference type="Pfam" id="PF07715">
    <property type="entry name" value="Plug"/>
    <property type="match status" value="1"/>
</dbReference>
<name>A0A502FQK9_9SPHN</name>
<keyword evidence="5 11" id="KW-0812">Transmembrane</keyword>
<organism evidence="16 17">
    <name type="scientific">Sphingomonas glacialis</name>
    <dbReference type="NCBI Taxonomy" id="658225"/>
    <lineage>
        <taxon>Bacteria</taxon>
        <taxon>Pseudomonadati</taxon>
        <taxon>Pseudomonadota</taxon>
        <taxon>Alphaproteobacteria</taxon>
        <taxon>Sphingomonadales</taxon>
        <taxon>Sphingomonadaceae</taxon>
        <taxon>Sphingomonas</taxon>
    </lineage>
</organism>
<dbReference type="RefSeq" id="WP_140851468.1">
    <property type="nucleotide sequence ID" value="NZ_RCZC01000005.1"/>
</dbReference>
<proteinExistence type="inferred from homology"/>
<keyword evidence="17" id="KW-1185">Reference proteome</keyword>
<keyword evidence="13" id="KW-0732">Signal</keyword>
<dbReference type="AlphaFoldDB" id="A0A502FQK9"/>
<gene>
    <name evidence="16" type="ORF">EAH76_16985</name>
</gene>
<dbReference type="InterPro" id="IPR000531">
    <property type="entry name" value="Beta-barrel_TonB"/>
</dbReference>
<reference evidence="16 17" key="1">
    <citation type="journal article" date="2019" name="Environ. Microbiol.">
        <title>Species interactions and distinct microbial communities in high Arctic permafrost affected cryosols are associated with the CH4 and CO2 gas fluxes.</title>
        <authorList>
            <person name="Altshuler I."/>
            <person name="Hamel J."/>
            <person name="Turney S."/>
            <person name="Magnuson E."/>
            <person name="Levesque R."/>
            <person name="Greer C."/>
            <person name="Whyte L.G."/>
        </authorList>
    </citation>
    <scope>NUCLEOTIDE SEQUENCE [LARGE SCALE GENOMIC DNA]</scope>
    <source>
        <strain evidence="16 17">E6.1</strain>
    </source>
</reference>
<evidence type="ECO:0000313" key="17">
    <source>
        <dbReference type="Proteomes" id="UP000319931"/>
    </source>
</evidence>
<evidence type="ECO:0000256" key="10">
    <source>
        <dbReference type="ARBA" id="ARBA00023237"/>
    </source>
</evidence>
<comment type="similarity">
    <text evidence="11 12">Belongs to the TonB-dependent receptor family.</text>
</comment>
<dbReference type="OrthoDB" id="9760333at2"/>
<evidence type="ECO:0000256" key="7">
    <source>
        <dbReference type="ARBA" id="ARBA00023065"/>
    </source>
</evidence>
<evidence type="ECO:0000256" key="4">
    <source>
        <dbReference type="ARBA" id="ARBA00022496"/>
    </source>
</evidence>
<dbReference type="CDD" id="cd01347">
    <property type="entry name" value="ligand_gated_channel"/>
    <property type="match status" value="1"/>
</dbReference>
<dbReference type="Proteomes" id="UP000319931">
    <property type="component" value="Unassembled WGS sequence"/>
</dbReference>
<dbReference type="Gene3D" id="2.40.170.20">
    <property type="entry name" value="TonB-dependent receptor, beta-barrel domain"/>
    <property type="match status" value="1"/>
</dbReference>
<keyword evidence="7" id="KW-0406">Ion transport</keyword>
<keyword evidence="3 11" id="KW-1134">Transmembrane beta strand</keyword>
<keyword evidence="9 11" id="KW-0472">Membrane</keyword>
<comment type="caution">
    <text evidence="16">The sequence shown here is derived from an EMBL/GenBank/DDBJ whole genome shotgun (WGS) entry which is preliminary data.</text>
</comment>
<feature type="domain" description="TonB-dependent receptor-like beta-barrel" evidence="14">
    <location>
        <begin position="251"/>
        <end position="723"/>
    </location>
</feature>
<dbReference type="PANTHER" id="PTHR32552:SF81">
    <property type="entry name" value="TONB-DEPENDENT OUTER MEMBRANE RECEPTOR"/>
    <property type="match status" value="1"/>
</dbReference>
<evidence type="ECO:0000256" key="5">
    <source>
        <dbReference type="ARBA" id="ARBA00022692"/>
    </source>
</evidence>
<evidence type="ECO:0000259" key="14">
    <source>
        <dbReference type="Pfam" id="PF00593"/>
    </source>
</evidence>
<dbReference type="GO" id="GO:0006826">
    <property type="term" value="P:iron ion transport"/>
    <property type="evidence" value="ECO:0007669"/>
    <property type="project" value="UniProtKB-KW"/>
</dbReference>
<keyword evidence="6" id="KW-0408">Iron</keyword>
<evidence type="ECO:0000313" key="16">
    <source>
        <dbReference type="EMBL" id="TPG51704.1"/>
    </source>
</evidence>
<keyword evidence="2 11" id="KW-0813">Transport</keyword>
<dbReference type="PROSITE" id="PS51318">
    <property type="entry name" value="TAT"/>
    <property type="match status" value="1"/>
</dbReference>
<evidence type="ECO:0000256" key="2">
    <source>
        <dbReference type="ARBA" id="ARBA00022448"/>
    </source>
</evidence>
<accession>A0A502FQK9</accession>
<keyword evidence="16" id="KW-0675">Receptor</keyword>
<dbReference type="EMBL" id="RCZC01000005">
    <property type="protein sequence ID" value="TPG51704.1"/>
    <property type="molecule type" value="Genomic_DNA"/>
</dbReference>
<keyword evidence="8 12" id="KW-0798">TonB box</keyword>
<keyword evidence="10 11" id="KW-0998">Cell outer membrane</keyword>
<dbReference type="InterPro" id="IPR039426">
    <property type="entry name" value="TonB-dep_rcpt-like"/>
</dbReference>
<protein>
    <submittedName>
        <fullName evidence="16">TonB-dependent receptor</fullName>
    </submittedName>
</protein>
<evidence type="ECO:0000256" key="9">
    <source>
        <dbReference type="ARBA" id="ARBA00023136"/>
    </source>
</evidence>
<evidence type="ECO:0000256" key="8">
    <source>
        <dbReference type="ARBA" id="ARBA00023077"/>
    </source>
</evidence>
<feature type="signal peptide" evidence="13">
    <location>
        <begin position="1"/>
        <end position="27"/>
    </location>
</feature>
<dbReference type="GO" id="GO:0009279">
    <property type="term" value="C:cell outer membrane"/>
    <property type="evidence" value="ECO:0007669"/>
    <property type="project" value="UniProtKB-SubCell"/>
</dbReference>
<comment type="subcellular location">
    <subcellularLocation>
        <location evidence="1 11">Cell outer membrane</location>
        <topology evidence="1 11">Multi-pass membrane protein</topology>
    </subcellularLocation>
</comment>
<evidence type="ECO:0000256" key="12">
    <source>
        <dbReference type="RuleBase" id="RU003357"/>
    </source>
</evidence>
<dbReference type="PANTHER" id="PTHR32552">
    <property type="entry name" value="FERRICHROME IRON RECEPTOR-RELATED"/>
    <property type="match status" value="1"/>
</dbReference>